<name>A0AAN0NJX3_9RHOB</name>
<evidence type="ECO:0000256" key="1">
    <source>
        <dbReference type="SAM" id="Phobius"/>
    </source>
</evidence>
<keyword evidence="3" id="KW-1185">Reference proteome</keyword>
<evidence type="ECO:0000313" key="2">
    <source>
        <dbReference type="EMBL" id="WZU66690.1"/>
    </source>
</evidence>
<feature type="transmembrane region" description="Helical" evidence="1">
    <location>
        <begin position="7"/>
        <end position="27"/>
    </location>
</feature>
<proteinExistence type="predicted"/>
<dbReference type="AlphaFoldDB" id="A0AAN0NJX3"/>
<gene>
    <name evidence="2" type="ORF">AABB31_16955</name>
</gene>
<organism evidence="2 3">
    <name type="scientific">Yoonia rhodophyticola</name>
    <dbReference type="NCBI Taxonomy" id="3137370"/>
    <lineage>
        <taxon>Bacteria</taxon>
        <taxon>Pseudomonadati</taxon>
        <taxon>Pseudomonadota</taxon>
        <taxon>Alphaproteobacteria</taxon>
        <taxon>Rhodobacterales</taxon>
        <taxon>Paracoccaceae</taxon>
        <taxon>Yoonia</taxon>
    </lineage>
</organism>
<keyword evidence="1" id="KW-0812">Transmembrane</keyword>
<sequence length="58" mass="5998">MPLNTFLSLILVVIAAAAATIWLVVLFGGGSGIGLPILSIVALTIALVVRKRQTPRDG</sequence>
<dbReference type="RefSeq" id="WP_342076012.1">
    <property type="nucleotide sequence ID" value="NZ_CP151767.2"/>
</dbReference>
<reference evidence="3" key="1">
    <citation type="submission" date="2024-04" db="EMBL/GenBank/DDBJ databases">
        <title>Phylogenomic analyses of a clade within the roseobacter group suggest taxonomic reassignments of species of the genera Aestuariivita, Citreicella, Loktanella, Nautella, Pelagibaca, Ruegeria, Thalassobius, Thiobacimonas and Tropicibacter, and the proposal o.</title>
        <authorList>
            <person name="Jeon C.O."/>
        </authorList>
    </citation>
    <scope>NUCLEOTIDE SEQUENCE [LARGE SCALE GENOMIC DNA]</scope>
    <source>
        <strain evidence="3">SS1-5</strain>
    </source>
</reference>
<reference evidence="2 3" key="2">
    <citation type="submission" date="2024-08" db="EMBL/GenBank/DDBJ databases">
        <title>Phylogenomic analyses of a clade within the roseobacter group suggest taxonomic reassignments of species of the genera Aestuariivita, Citreicella, Loktanella, Nautella, Pelagibaca, Ruegeria, Thalassobius, Thiobacimonas and Tropicibacter, and the proposal o.</title>
        <authorList>
            <person name="Jeon C.O."/>
        </authorList>
    </citation>
    <scope>NUCLEOTIDE SEQUENCE [LARGE SCALE GENOMIC DNA]</scope>
    <source>
        <strain evidence="2 3">SS1-5</strain>
    </source>
</reference>
<keyword evidence="1" id="KW-1133">Transmembrane helix</keyword>
<dbReference type="Proteomes" id="UP001470809">
    <property type="component" value="Chromosome"/>
</dbReference>
<keyword evidence="1" id="KW-0472">Membrane</keyword>
<dbReference type="KEGG" id="yrh:AABB31_16955"/>
<evidence type="ECO:0000313" key="3">
    <source>
        <dbReference type="Proteomes" id="UP001470809"/>
    </source>
</evidence>
<dbReference type="EMBL" id="CP151767">
    <property type="protein sequence ID" value="WZU66690.1"/>
    <property type="molecule type" value="Genomic_DNA"/>
</dbReference>
<feature type="transmembrane region" description="Helical" evidence="1">
    <location>
        <begin position="33"/>
        <end position="49"/>
    </location>
</feature>
<protein>
    <submittedName>
        <fullName evidence="2">Uncharacterized protein</fullName>
    </submittedName>
</protein>
<accession>A0AAN0NJX3</accession>